<dbReference type="Proteomes" id="UP000800984">
    <property type="component" value="Unassembled WGS sequence"/>
</dbReference>
<dbReference type="InterPro" id="IPR000757">
    <property type="entry name" value="Beta-glucanase-like"/>
</dbReference>
<protein>
    <submittedName>
        <fullName evidence="3">Glycoside hydrolase family 16 protein</fullName>
    </submittedName>
</protein>
<keyword evidence="4" id="KW-1185">Reference proteome</keyword>
<dbReference type="InterPro" id="IPR050546">
    <property type="entry name" value="Glycosyl_Hydrlase_16"/>
</dbReference>
<dbReference type="RefSeq" id="WP_166076267.1">
    <property type="nucleotide sequence ID" value="NZ_JAAJBT010000002.1"/>
</dbReference>
<comment type="caution">
    <text evidence="3">The sequence shown here is derived from an EMBL/GenBank/DDBJ whole genome shotgun (WGS) entry which is preliminary data.</text>
</comment>
<evidence type="ECO:0000256" key="1">
    <source>
        <dbReference type="ARBA" id="ARBA00006865"/>
    </source>
</evidence>
<dbReference type="SUPFAM" id="SSF49899">
    <property type="entry name" value="Concanavalin A-like lectins/glucanases"/>
    <property type="match status" value="1"/>
</dbReference>
<comment type="similarity">
    <text evidence="1">Belongs to the glycosyl hydrolase 16 family.</text>
</comment>
<proteinExistence type="inferred from homology"/>
<dbReference type="InterPro" id="IPR013320">
    <property type="entry name" value="ConA-like_dom_sf"/>
</dbReference>
<dbReference type="GO" id="GO:0016787">
    <property type="term" value="F:hydrolase activity"/>
    <property type="evidence" value="ECO:0007669"/>
    <property type="project" value="UniProtKB-KW"/>
</dbReference>
<dbReference type="Pfam" id="PF00722">
    <property type="entry name" value="Glyco_hydro_16"/>
    <property type="match status" value="1"/>
</dbReference>
<sequence length="252" mass="28714">MKKSLFILLIATVSFAQKTKRTLVWEENFTSKVLDSTVWNFELGNGCPNLCGWGNNEAQVYTNTNHHLTEGCLVIRAKKEGNSYTSTRITTKDKKEFQYGRIETRAKLPVGTGLWPAFWMLGANISEVGWPKCGEIDILEYVGKQPDIVFTSLHTQDSHGNTINTKKTTIPTIEEGFHTYAIDWDKDKIAFFVDDALVYTFQPEVKNENTWPYNQPFYFIINVAIGGNFGGPTIDDSILPQEFKIDYIKVYQ</sequence>
<evidence type="ECO:0000259" key="2">
    <source>
        <dbReference type="PROSITE" id="PS51762"/>
    </source>
</evidence>
<organism evidence="3 4">
    <name type="scientific">Flavobacterium difficile</name>
    <dbReference type="NCBI Taxonomy" id="2709659"/>
    <lineage>
        <taxon>Bacteria</taxon>
        <taxon>Pseudomonadati</taxon>
        <taxon>Bacteroidota</taxon>
        <taxon>Flavobacteriia</taxon>
        <taxon>Flavobacteriales</taxon>
        <taxon>Flavobacteriaceae</taxon>
        <taxon>Flavobacterium</taxon>
    </lineage>
</organism>
<dbReference type="CDD" id="cd08023">
    <property type="entry name" value="GH16_laminarinase_like"/>
    <property type="match status" value="1"/>
</dbReference>
<accession>A0ABX0I399</accession>
<name>A0ABX0I399_9FLAO</name>
<dbReference type="PANTHER" id="PTHR10963:SF55">
    <property type="entry name" value="GLYCOSIDE HYDROLASE FAMILY 16 PROTEIN"/>
    <property type="match status" value="1"/>
</dbReference>
<keyword evidence="3" id="KW-0378">Hydrolase</keyword>
<dbReference type="PANTHER" id="PTHR10963">
    <property type="entry name" value="GLYCOSYL HYDROLASE-RELATED"/>
    <property type="match status" value="1"/>
</dbReference>
<dbReference type="EMBL" id="JAAJBT010000002">
    <property type="protein sequence ID" value="NHM01211.1"/>
    <property type="molecule type" value="Genomic_DNA"/>
</dbReference>
<dbReference type="PROSITE" id="PS51762">
    <property type="entry name" value="GH16_2"/>
    <property type="match status" value="1"/>
</dbReference>
<dbReference type="Gene3D" id="2.60.120.200">
    <property type="match status" value="1"/>
</dbReference>
<reference evidence="3 4" key="1">
    <citation type="submission" date="2020-02" db="EMBL/GenBank/DDBJ databases">
        <authorList>
            <person name="Chen W.-M."/>
        </authorList>
    </citation>
    <scope>NUCLEOTIDE SEQUENCE [LARGE SCALE GENOMIC DNA]</scope>
    <source>
        <strain evidence="3 4">KDG-16</strain>
    </source>
</reference>
<evidence type="ECO:0000313" key="3">
    <source>
        <dbReference type="EMBL" id="NHM01211.1"/>
    </source>
</evidence>
<evidence type="ECO:0000313" key="4">
    <source>
        <dbReference type="Proteomes" id="UP000800984"/>
    </source>
</evidence>
<feature type="domain" description="GH16" evidence="2">
    <location>
        <begin position="23"/>
        <end position="252"/>
    </location>
</feature>
<gene>
    <name evidence="3" type="ORF">G4D72_03690</name>
</gene>